<reference evidence="2" key="1">
    <citation type="journal article" date="2022" name="Plant J.">
        <title>Strategies of tolerance reflected in two North American maple genomes.</title>
        <authorList>
            <person name="McEvoy S.L."/>
            <person name="Sezen U.U."/>
            <person name="Trouern-Trend A."/>
            <person name="McMahon S.M."/>
            <person name="Schaberg P.G."/>
            <person name="Yang J."/>
            <person name="Wegrzyn J.L."/>
            <person name="Swenson N.G."/>
        </authorList>
    </citation>
    <scope>NUCLEOTIDE SEQUENCE</scope>
    <source>
        <strain evidence="2">NS2018</strain>
    </source>
</reference>
<gene>
    <name evidence="2" type="ORF">LWI29_028373</name>
</gene>
<dbReference type="AlphaFoldDB" id="A0AA39VK63"/>
<dbReference type="InterPro" id="IPR002156">
    <property type="entry name" value="RNaseH_domain"/>
</dbReference>
<accession>A0AA39VK63</accession>
<dbReference type="EMBL" id="JAUESC010000384">
    <property type="protein sequence ID" value="KAK0582671.1"/>
    <property type="molecule type" value="Genomic_DNA"/>
</dbReference>
<protein>
    <recommendedName>
        <fullName evidence="1">RNase H type-1 domain-containing protein</fullName>
    </recommendedName>
</protein>
<dbReference type="Proteomes" id="UP001168877">
    <property type="component" value="Unassembled WGS sequence"/>
</dbReference>
<dbReference type="GO" id="GO:0003676">
    <property type="term" value="F:nucleic acid binding"/>
    <property type="evidence" value="ECO:0007669"/>
    <property type="project" value="InterPro"/>
</dbReference>
<evidence type="ECO:0000313" key="3">
    <source>
        <dbReference type="Proteomes" id="UP001168877"/>
    </source>
</evidence>
<proteinExistence type="predicted"/>
<keyword evidence="3" id="KW-1185">Reference proteome</keyword>
<dbReference type="Pfam" id="PF13456">
    <property type="entry name" value="RVT_3"/>
    <property type="match status" value="1"/>
</dbReference>
<organism evidence="2 3">
    <name type="scientific">Acer saccharum</name>
    <name type="common">Sugar maple</name>
    <dbReference type="NCBI Taxonomy" id="4024"/>
    <lineage>
        <taxon>Eukaryota</taxon>
        <taxon>Viridiplantae</taxon>
        <taxon>Streptophyta</taxon>
        <taxon>Embryophyta</taxon>
        <taxon>Tracheophyta</taxon>
        <taxon>Spermatophyta</taxon>
        <taxon>Magnoliopsida</taxon>
        <taxon>eudicotyledons</taxon>
        <taxon>Gunneridae</taxon>
        <taxon>Pentapetalae</taxon>
        <taxon>rosids</taxon>
        <taxon>malvids</taxon>
        <taxon>Sapindales</taxon>
        <taxon>Sapindaceae</taxon>
        <taxon>Hippocastanoideae</taxon>
        <taxon>Acereae</taxon>
        <taxon>Acer</taxon>
    </lineage>
</organism>
<dbReference type="GO" id="GO:0004523">
    <property type="term" value="F:RNA-DNA hybrid ribonuclease activity"/>
    <property type="evidence" value="ECO:0007669"/>
    <property type="project" value="InterPro"/>
</dbReference>
<evidence type="ECO:0000313" key="2">
    <source>
        <dbReference type="EMBL" id="KAK0582671.1"/>
    </source>
</evidence>
<reference evidence="2" key="2">
    <citation type="submission" date="2023-06" db="EMBL/GenBank/DDBJ databases">
        <authorList>
            <person name="Swenson N.G."/>
            <person name="Wegrzyn J.L."/>
            <person name="Mcevoy S.L."/>
        </authorList>
    </citation>
    <scope>NUCLEOTIDE SEQUENCE</scope>
    <source>
        <strain evidence="2">NS2018</strain>
        <tissue evidence="2">Leaf</tissue>
    </source>
</reference>
<evidence type="ECO:0000259" key="1">
    <source>
        <dbReference type="Pfam" id="PF13456"/>
    </source>
</evidence>
<sequence length="81" mass="9148">MSERIEPHTESHLDSVCGSILSDIIVLCSELTEFSFSYVPRKGNQVAHILAKNALLLEEDRFWLEEYLCCAAEEVLVDSFG</sequence>
<feature type="domain" description="RNase H type-1" evidence="1">
    <location>
        <begin position="19"/>
        <end position="54"/>
    </location>
</feature>
<comment type="caution">
    <text evidence="2">The sequence shown here is derived from an EMBL/GenBank/DDBJ whole genome shotgun (WGS) entry which is preliminary data.</text>
</comment>
<name>A0AA39VK63_ACESA</name>